<accession>A0AC61QP96</accession>
<sequence>MNFHEGEYLYINKPYGISSFGALAHIRYVVSKHLGVKRVKIGHAGTLDPLATGVLVLCTGKKTKEIESLQLHTKEYVAGVQFGCTTPSYDREHTVDYTYPKNHVTHQLLEETLKTFEGDIMQAPPVYSAIKINGKRAYELGRAGRDVEIAAKPVHIDEIELLEFDDARKWASIRVVCGKGTYIRSLARDIGETIGSGAYLTSLCRTQSGNVRIEDCLDFDRFKEWLSQQEIEPYPCGDNNGYAGGGHPKHRKRNGKNVKQRKETGK</sequence>
<dbReference type="EC" id="5.4.99.25" evidence="1"/>
<keyword evidence="2" id="KW-1185">Reference proteome</keyword>
<organism evidence="1 2">
    <name type="scientific">Palleniella muris</name>
    <dbReference type="NCBI Taxonomy" id="3038145"/>
    <lineage>
        <taxon>Bacteria</taxon>
        <taxon>Pseudomonadati</taxon>
        <taxon>Bacteroidota</taxon>
        <taxon>Bacteroidia</taxon>
        <taxon>Bacteroidales</taxon>
        <taxon>Prevotellaceae</taxon>
        <taxon>Palleniella</taxon>
    </lineage>
</organism>
<comment type="caution">
    <text evidence="1">The sequence shown here is derived from an EMBL/GenBank/DDBJ whole genome shotgun (WGS) entry which is preliminary data.</text>
</comment>
<proteinExistence type="predicted"/>
<evidence type="ECO:0000313" key="1">
    <source>
        <dbReference type="EMBL" id="TGX81544.1"/>
    </source>
</evidence>
<protein>
    <submittedName>
        <fullName evidence="1">tRNA pseudouridine(55) synthase TruB</fullName>
        <ecNumber evidence="1">5.4.99.25</ecNumber>
    </submittedName>
</protein>
<dbReference type="Proteomes" id="UP000308886">
    <property type="component" value="Unassembled WGS sequence"/>
</dbReference>
<keyword evidence="1" id="KW-0413">Isomerase</keyword>
<gene>
    <name evidence="1" type="primary">truB</name>
    <name evidence="1" type="ORF">E5358_09600</name>
</gene>
<reference evidence="1" key="1">
    <citation type="submission" date="2019-04" db="EMBL/GenBank/DDBJ databases">
        <title>Microbes associate with the intestines of laboratory mice.</title>
        <authorList>
            <person name="Navarre W."/>
            <person name="Wong E."/>
            <person name="Huang K."/>
            <person name="Tropini C."/>
            <person name="Ng K."/>
            <person name="Yu B."/>
        </authorList>
    </citation>
    <scope>NUCLEOTIDE SEQUENCE</scope>
    <source>
        <strain evidence="1">NM73_A23</strain>
    </source>
</reference>
<evidence type="ECO:0000313" key="2">
    <source>
        <dbReference type="Proteomes" id="UP000308886"/>
    </source>
</evidence>
<dbReference type="EMBL" id="SRZC01000015">
    <property type="protein sequence ID" value="TGX81544.1"/>
    <property type="molecule type" value="Genomic_DNA"/>
</dbReference>
<name>A0AC61QP96_9BACT</name>